<evidence type="ECO:0000313" key="1">
    <source>
        <dbReference type="EMBL" id="CAH2208744.1"/>
    </source>
</evidence>
<dbReference type="EMBL" id="CAKXAJ010004429">
    <property type="protein sequence ID" value="CAH2208744.1"/>
    <property type="molecule type" value="Genomic_DNA"/>
</dbReference>
<proteinExistence type="predicted"/>
<feature type="non-terminal residue" evidence="1">
    <location>
        <position position="1"/>
    </location>
</feature>
<protein>
    <submittedName>
        <fullName evidence="1">Jg824 protein</fullName>
    </submittedName>
</protein>
<gene>
    <name evidence="1" type="primary">jg824</name>
    <name evidence="1" type="ORF">PAEG_LOCUS1279</name>
</gene>
<evidence type="ECO:0000313" key="2">
    <source>
        <dbReference type="Proteomes" id="UP000838756"/>
    </source>
</evidence>
<accession>A0A8S4QFZ3</accession>
<name>A0A8S4QFZ3_9NEOP</name>
<organism evidence="1 2">
    <name type="scientific">Pararge aegeria aegeria</name>
    <dbReference type="NCBI Taxonomy" id="348720"/>
    <lineage>
        <taxon>Eukaryota</taxon>
        <taxon>Metazoa</taxon>
        <taxon>Ecdysozoa</taxon>
        <taxon>Arthropoda</taxon>
        <taxon>Hexapoda</taxon>
        <taxon>Insecta</taxon>
        <taxon>Pterygota</taxon>
        <taxon>Neoptera</taxon>
        <taxon>Endopterygota</taxon>
        <taxon>Lepidoptera</taxon>
        <taxon>Glossata</taxon>
        <taxon>Ditrysia</taxon>
        <taxon>Papilionoidea</taxon>
        <taxon>Nymphalidae</taxon>
        <taxon>Satyrinae</taxon>
        <taxon>Satyrini</taxon>
        <taxon>Parargina</taxon>
        <taxon>Pararge</taxon>
    </lineage>
</organism>
<keyword evidence="2" id="KW-1185">Reference proteome</keyword>
<comment type="caution">
    <text evidence="1">The sequence shown here is derived from an EMBL/GenBank/DDBJ whole genome shotgun (WGS) entry which is preliminary data.</text>
</comment>
<reference evidence="1" key="1">
    <citation type="submission" date="2022-03" db="EMBL/GenBank/DDBJ databases">
        <authorList>
            <person name="Lindestad O."/>
        </authorList>
    </citation>
    <scope>NUCLEOTIDE SEQUENCE</scope>
</reference>
<dbReference type="Proteomes" id="UP000838756">
    <property type="component" value="Unassembled WGS sequence"/>
</dbReference>
<dbReference type="AlphaFoldDB" id="A0A8S4QFZ3"/>
<sequence length="70" mass="8041">PINAPLLRLRTQLLSKEERVLEHKPTTRNVERWCSALQVGGLWQSLSWAYPWGGQRRSVVPHPGNRAENV</sequence>